<protein>
    <submittedName>
        <fullName evidence="2">Uncharacterized protein</fullName>
    </submittedName>
</protein>
<dbReference type="Proteomes" id="UP000271889">
    <property type="component" value="Unassembled WGS sequence"/>
</dbReference>
<proteinExistence type="predicted"/>
<dbReference type="EMBL" id="UYRV01120411">
    <property type="protein sequence ID" value="VDN32286.1"/>
    <property type="molecule type" value="Genomic_DNA"/>
</dbReference>
<keyword evidence="3" id="KW-1185">Reference proteome</keyword>
<feature type="region of interest" description="Disordered" evidence="1">
    <location>
        <begin position="23"/>
        <end position="86"/>
    </location>
</feature>
<feature type="compositionally biased region" description="Basic and acidic residues" evidence="1">
    <location>
        <begin position="76"/>
        <end position="86"/>
    </location>
</feature>
<reference evidence="2 3" key="1">
    <citation type="submission" date="2018-11" db="EMBL/GenBank/DDBJ databases">
        <authorList>
            <consortium name="Pathogen Informatics"/>
        </authorList>
    </citation>
    <scope>NUCLEOTIDE SEQUENCE [LARGE SCALE GENOMIC DNA]</scope>
</reference>
<name>A0A3P7QMS4_CYLGO</name>
<evidence type="ECO:0000313" key="3">
    <source>
        <dbReference type="Proteomes" id="UP000271889"/>
    </source>
</evidence>
<feature type="compositionally biased region" description="Polar residues" evidence="1">
    <location>
        <begin position="35"/>
        <end position="50"/>
    </location>
</feature>
<sequence length="164" mass="18236">MSASRFTEGISIQSKNIMEWVEKRLQSNEAGHDAQSPTTAPSSEQETSIAEPSAMEMPSTSAGTDLQSDSPSNVSADKKWEVKPEIQMDDDGWQIYDPTMFEESQTKHAICAVESRDIGSISSAVFEELPPNIKAELDHFHKLEQARRLKAAAEREKKPTGKKR</sequence>
<dbReference type="AlphaFoldDB" id="A0A3P7QMS4"/>
<evidence type="ECO:0000313" key="2">
    <source>
        <dbReference type="EMBL" id="VDN32286.1"/>
    </source>
</evidence>
<feature type="non-terminal residue" evidence="2">
    <location>
        <position position="164"/>
    </location>
</feature>
<organism evidence="2 3">
    <name type="scientific">Cylicostephanus goldi</name>
    <name type="common">Nematode worm</name>
    <dbReference type="NCBI Taxonomy" id="71465"/>
    <lineage>
        <taxon>Eukaryota</taxon>
        <taxon>Metazoa</taxon>
        <taxon>Ecdysozoa</taxon>
        <taxon>Nematoda</taxon>
        <taxon>Chromadorea</taxon>
        <taxon>Rhabditida</taxon>
        <taxon>Rhabditina</taxon>
        <taxon>Rhabditomorpha</taxon>
        <taxon>Strongyloidea</taxon>
        <taxon>Strongylidae</taxon>
        <taxon>Cylicostephanus</taxon>
    </lineage>
</organism>
<evidence type="ECO:0000256" key="1">
    <source>
        <dbReference type="SAM" id="MobiDB-lite"/>
    </source>
</evidence>
<feature type="compositionally biased region" description="Basic and acidic residues" evidence="1">
    <location>
        <begin position="23"/>
        <end position="32"/>
    </location>
</feature>
<gene>
    <name evidence="2" type="ORF">CGOC_LOCUS12068</name>
</gene>
<accession>A0A3P7QMS4</accession>
<feature type="compositionally biased region" description="Polar residues" evidence="1">
    <location>
        <begin position="58"/>
        <end position="75"/>
    </location>
</feature>